<keyword evidence="6" id="KW-1185">Reference proteome</keyword>
<proteinExistence type="predicted"/>
<dbReference type="SUPFAM" id="SSF50331">
    <property type="entry name" value="MOP-like"/>
    <property type="match status" value="1"/>
</dbReference>
<dbReference type="Proteomes" id="UP001165074">
    <property type="component" value="Unassembled WGS sequence"/>
</dbReference>
<dbReference type="InterPro" id="IPR003593">
    <property type="entry name" value="AAA+_ATPase"/>
</dbReference>
<gene>
    <name evidence="5" type="ORF">Airi02_016330</name>
</gene>
<feature type="domain" description="ABC transporter" evidence="4">
    <location>
        <begin position="4"/>
        <end position="235"/>
    </location>
</feature>
<accession>A0A9W6RXM8</accession>
<dbReference type="RefSeq" id="WP_285568274.1">
    <property type="nucleotide sequence ID" value="NZ_BSTK01000002.1"/>
</dbReference>
<dbReference type="Gene3D" id="2.40.50.140">
    <property type="entry name" value="Nucleic acid-binding proteins"/>
    <property type="match status" value="1"/>
</dbReference>
<reference evidence="5" key="1">
    <citation type="submission" date="2023-03" db="EMBL/GenBank/DDBJ databases">
        <title>Actinoallomurus iriomotensis NBRC 103684.</title>
        <authorList>
            <person name="Ichikawa N."/>
            <person name="Sato H."/>
            <person name="Tonouchi N."/>
        </authorList>
    </citation>
    <scope>NUCLEOTIDE SEQUENCE</scope>
    <source>
        <strain evidence="5">NBRC 103684</strain>
    </source>
</reference>
<sequence>MTAITLDRLDKTYPAGNKAVDSLSLEIKDGEFMVLVGPSGCGKSTALRMVAGLEEITGGELRIGDRVMNRTPARDRDVAMVFQSYALYPHLSVRQNIGFGLTLRKVPKAEIRKRVDEVAEVLGLTEFLERKPRNLSGGQRQRVAMGRAIVREPQAFLMDEPLSNLDAKLRVSMRASLGQLHERLGVTTVYVTHDQVEAMTLGDRVCVLREGKLQQVDTPQRLFDNPVNLFVAGFIGSPAMNFVGAKLVRDDGPHVTFAGYKLPIPDETLSARPGLDGYFDRDIILGVRPSDFEDSAHASNDRARIQATADLTEELGSEINVIFSIDAPPVQHKDAADLAQDATDGDEGASLPLSDNKALWTARVNARARVEAGQKIELAVDNRSLHFFDPQTGLSITD</sequence>
<keyword evidence="3 5" id="KW-0067">ATP-binding</keyword>
<evidence type="ECO:0000256" key="1">
    <source>
        <dbReference type="ARBA" id="ARBA00022448"/>
    </source>
</evidence>
<dbReference type="AlphaFoldDB" id="A0A9W6RXM8"/>
<dbReference type="InterPro" id="IPR047641">
    <property type="entry name" value="ABC_transpr_MalK/UgpC-like"/>
</dbReference>
<dbReference type="EMBL" id="BSTK01000002">
    <property type="protein sequence ID" value="GLY83704.1"/>
    <property type="molecule type" value="Genomic_DNA"/>
</dbReference>
<dbReference type="GO" id="GO:0140359">
    <property type="term" value="F:ABC-type transporter activity"/>
    <property type="evidence" value="ECO:0007669"/>
    <property type="project" value="InterPro"/>
</dbReference>
<dbReference type="InterPro" id="IPR003439">
    <property type="entry name" value="ABC_transporter-like_ATP-bd"/>
</dbReference>
<dbReference type="PROSITE" id="PS50893">
    <property type="entry name" value="ABC_TRANSPORTER_2"/>
    <property type="match status" value="1"/>
</dbReference>
<dbReference type="GO" id="GO:0005524">
    <property type="term" value="F:ATP binding"/>
    <property type="evidence" value="ECO:0007669"/>
    <property type="project" value="UniProtKB-KW"/>
</dbReference>
<dbReference type="GO" id="GO:0008643">
    <property type="term" value="P:carbohydrate transport"/>
    <property type="evidence" value="ECO:0007669"/>
    <property type="project" value="InterPro"/>
</dbReference>
<dbReference type="Gene3D" id="3.40.50.300">
    <property type="entry name" value="P-loop containing nucleotide triphosphate hydrolases"/>
    <property type="match status" value="1"/>
</dbReference>
<dbReference type="InterPro" id="IPR040582">
    <property type="entry name" value="OB_MalK-like"/>
</dbReference>
<keyword evidence="2" id="KW-0547">Nucleotide-binding</keyword>
<dbReference type="InterPro" id="IPR017871">
    <property type="entry name" value="ABC_transporter-like_CS"/>
</dbReference>
<dbReference type="NCBIfam" id="NF008653">
    <property type="entry name" value="PRK11650.1"/>
    <property type="match status" value="1"/>
</dbReference>
<dbReference type="PANTHER" id="PTHR43875">
    <property type="entry name" value="MALTODEXTRIN IMPORT ATP-BINDING PROTEIN MSMX"/>
    <property type="match status" value="1"/>
</dbReference>
<dbReference type="InterPro" id="IPR008995">
    <property type="entry name" value="Mo/tungstate-bd_C_term_dom"/>
</dbReference>
<dbReference type="Pfam" id="PF17912">
    <property type="entry name" value="OB_MalK"/>
    <property type="match status" value="1"/>
</dbReference>
<protein>
    <submittedName>
        <fullName evidence="5">ABC transporter ATP-binding protein</fullName>
    </submittedName>
</protein>
<dbReference type="Pfam" id="PF00005">
    <property type="entry name" value="ABC_tran"/>
    <property type="match status" value="1"/>
</dbReference>
<dbReference type="PROSITE" id="PS00211">
    <property type="entry name" value="ABC_TRANSPORTER_1"/>
    <property type="match status" value="1"/>
</dbReference>
<dbReference type="SUPFAM" id="SSF52540">
    <property type="entry name" value="P-loop containing nucleoside triphosphate hydrolases"/>
    <property type="match status" value="1"/>
</dbReference>
<evidence type="ECO:0000256" key="3">
    <source>
        <dbReference type="ARBA" id="ARBA00022840"/>
    </source>
</evidence>
<keyword evidence="1" id="KW-0813">Transport</keyword>
<dbReference type="InterPro" id="IPR015855">
    <property type="entry name" value="ABC_transpr_MalK-like"/>
</dbReference>
<dbReference type="Gene3D" id="2.40.50.100">
    <property type="match status" value="1"/>
</dbReference>
<dbReference type="FunFam" id="3.40.50.300:FF:000042">
    <property type="entry name" value="Maltose/maltodextrin ABC transporter, ATP-binding protein"/>
    <property type="match status" value="1"/>
</dbReference>
<dbReference type="CDD" id="cd03301">
    <property type="entry name" value="ABC_MalK_N"/>
    <property type="match status" value="1"/>
</dbReference>
<evidence type="ECO:0000313" key="6">
    <source>
        <dbReference type="Proteomes" id="UP001165074"/>
    </source>
</evidence>
<dbReference type="GO" id="GO:0016887">
    <property type="term" value="F:ATP hydrolysis activity"/>
    <property type="evidence" value="ECO:0007669"/>
    <property type="project" value="InterPro"/>
</dbReference>
<dbReference type="GO" id="GO:0055052">
    <property type="term" value="C:ATP-binding cassette (ABC) transporter complex, substrate-binding subunit-containing"/>
    <property type="evidence" value="ECO:0007669"/>
    <property type="project" value="TreeGrafter"/>
</dbReference>
<dbReference type="InterPro" id="IPR027417">
    <property type="entry name" value="P-loop_NTPase"/>
</dbReference>
<dbReference type="InterPro" id="IPR012340">
    <property type="entry name" value="NA-bd_OB-fold"/>
</dbReference>
<evidence type="ECO:0000259" key="4">
    <source>
        <dbReference type="PROSITE" id="PS50893"/>
    </source>
</evidence>
<name>A0A9W6RXM8_9ACTN</name>
<organism evidence="5 6">
    <name type="scientific">Actinoallomurus iriomotensis</name>
    <dbReference type="NCBI Taxonomy" id="478107"/>
    <lineage>
        <taxon>Bacteria</taxon>
        <taxon>Bacillati</taxon>
        <taxon>Actinomycetota</taxon>
        <taxon>Actinomycetes</taxon>
        <taxon>Streptosporangiales</taxon>
        <taxon>Thermomonosporaceae</taxon>
        <taxon>Actinoallomurus</taxon>
    </lineage>
</organism>
<evidence type="ECO:0000256" key="2">
    <source>
        <dbReference type="ARBA" id="ARBA00022741"/>
    </source>
</evidence>
<dbReference type="SMART" id="SM00382">
    <property type="entry name" value="AAA"/>
    <property type="match status" value="1"/>
</dbReference>
<dbReference type="PANTHER" id="PTHR43875:SF1">
    <property type="entry name" value="OSMOPROTECTIVE COMPOUNDS UPTAKE ATP-BINDING PROTEIN GGTA"/>
    <property type="match status" value="1"/>
</dbReference>
<evidence type="ECO:0000313" key="5">
    <source>
        <dbReference type="EMBL" id="GLY83704.1"/>
    </source>
</evidence>
<comment type="caution">
    <text evidence="5">The sequence shown here is derived from an EMBL/GenBank/DDBJ whole genome shotgun (WGS) entry which is preliminary data.</text>
</comment>